<organism evidence="3 4">
    <name type="scientific">Stichopus japonicus</name>
    <name type="common">Sea cucumber</name>
    <dbReference type="NCBI Taxonomy" id="307972"/>
    <lineage>
        <taxon>Eukaryota</taxon>
        <taxon>Metazoa</taxon>
        <taxon>Echinodermata</taxon>
        <taxon>Eleutherozoa</taxon>
        <taxon>Echinozoa</taxon>
        <taxon>Holothuroidea</taxon>
        <taxon>Aspidochirotacea</taxon>
        <taxon>Aspidochirotida</taxon>
        <taxon>Stichopodidae</taxon>
        <taxon>Apostichopus</taxon>
    </lineage>
</organism>
<dbReference type="Pfam" id="PF03645">
    <property type="entry name" value="Tctex-1"/>
    <property type="match status" value="1"/>
</dbReference>
<accession>A0A2G8KY50</accession>
<feature type="compositionally biased region" description="Polar residues" evidence="2">
    <location>
        <begin position="1"/>
        <end position="14"/>
    </location>
</feature>
<evidence type="ECO:0000256" key="2">
    <source>
        <dbReference type="SAM" id="MobiDB-lite"/>
    </source>
</evidence>
<dbReference type="OrthoDB" id="10260741at2759"/>
<name>A0A2G8KY50_STIJA</name>
<proteinExistence type="inferred from homology"/>
<dbReference type="InterPro" id="IPR038586">
    <property type="entry name" value="Tctex-1-like_sf"/>
</dbReference>
<dbReference type="GO" id="GO:0005737">
    <property type="term" value="C:cytoplasm"/>
    <property type="evidence" value="ECO:0007669"/>
    <property type="project" value="TreeGrafter"/>
</dbReference>
<gene>
    <name evidence="3" type="ORF">BSL78_10186</name>
</gene>
<evidence type="ECO:0000313" key="3">
    <source>
        <dbReference type="EMBL" id="PIK52937.1"/>
    </source>
</evidence>
<comment type="similarity">
    <text evidence="1">Belongs to the dynein light chain Tctex-type family.</text>
</comment>
<dbReference type="GO" id="GO:0007018">
    <property type="term" value="P:microtubule-based movement"/>
    <property type="evidence" value="ECO:0007669"/>
    <property type="project" value="TreeGrafter"/>
</dbReference>
<protein>
    <submittedName>
        <fullName evidence="3">Putative tctex1 domain-containing protein 1-B-like</fullName>
    </submittedName>
</protein>
<evidence type="ECO:0000313" key="4">
    <source>
        <dbReference type="Proteomes" id="UP000230750"/>
    </source>
</evidence>
<dbReference type="Gene3D" id="3.30.1140.40">
    <property type="entry name" value="Tctex-1"/>
    <property type="match status" value="1"/>
</dbReference>
<dbReference type="InterPro" id="IPR005334">
    <property type="entry name" value="Tctex-1-like"/>
</dbReference>
<dbReference type="Proteomes" id="UP000230750">
    <property type="component" value="Unassembled WGS sequence"/>
</dbReference>
<dbReference type="PANTHER" id="PTHR21255">
    <property type="entry name" value="T-COMPLEX-ASSOCIATED-TESTIS-EXPRESSED 1/ DYNEIN LIGHT CHAIN"/>
    <property type="match status" value="1"/>
</dbReference>
<dbReference type="EMBL" id="MRZV01000309">
    <property type="protein sequence ID" value="PIK52937.1"/>
    <property type="molecule type" value="Genomic_DNA"/>
</dbReference>
<dbReference type="CDD" id="cd21451">
    <property type="entry name" value="DLC-like_TCTEX1D"/>
    <property type="match status" value="1"/>
</dbReference>
<reference evidence="3 4" key="1">
    <citation type="journal article" date="2017" name="PLoS Biol.">
        <title>The sea cucumber genome provides insights into morphological evolution and visceral regeneration.</title>
        <authorList>
            <person name="Zhang X."/>
            <person name="Sun L."/>
            <person name="Yuan J."/>
            <person name="Sun Y."/>
            <person name="Gao Y."/>
            <person name="Zhang L."/>
            <person name="Li S."/>
            <person name="Dai H."/>
            <person name="Hamel J.F."/>
            <person name="Liu C."/>
            <person name="Yu Y."/>
            <person name="Liu S."/>
            <person name="Lin W."/>
            <person name="Guo K."/>
            <person name="Jin S."/>
            <person name="Xu P."/>
            <person name="Storey K.B."/>
            <person name="Huan P."/>
            <person name="Zhang T."/>
            <person name="Zhou Y."/>
            <person name="Zhang J."/>
            <person name="Lin C."/>
            <person name="Li X."/>
            <person name="Xing L."/>
            <person name="Huo D."/>
            <person name="Sun M."/>
            <person name="Wang L."/>
            <person name="Mercier A."/>
            <person name="Li F."/>
            <person name="Yang H."/>
            <person name="Xiang J."/>
        </authorList>
    </citation>
    <scope>NUCLEOTIDE SEQUENCE [LARGE SCALE GENOMIC DNA]</scope>
    <source>
        <strain evidence="3">Shaxun</strain>
        <tissue evidence="3">Muscle</tissue>
    </source>
</reference>
<keyword evidence="4" id="KW-1185">Reference proteome</keyword>
<dbReference type="STRING" id="307972.A0A2G8KY50"/>
<dbReference type="PANTHER" id="PTHR21255:SF65">
    <property type="entry name" value="TCTEX1 DOMAIN-CONTAINING PROTEIN 2"/>
    <property type="match status" value="1"/>
</dbReference>
<dbReference type="AlphaFoldDB" id="A0A2G8KY50"/>
<comment type="caution">
    <text evidence="3">The sequence shown here is derived from an EMBL/GenBank/DDBJ whole genome shotgun (WGS) entry which is preliminary data.</text>
</comment>
<sequence length="202" mass="23272">MEVSNDQQDFPSKNLQRRPSYGDAVSMSKSSPQLKWDLLRRRVKLNTTPAHGVGNAHTGMRSILKRGISKTSIAGSENREQQEKPQYQNTYQLAPYKPFNVSQVTEAIQDILESLLREQEYDVTRISKMTKRITEAVKTRVKSMRFTRYKIVVHTVMGSKMNQGIEIGSRGLWNQDTDSSASYFYENRELFAVVTVYGIYYE</sequence>
<feature type="region of interest" description="Disordered" evidence="2">
    <location>
        <begin position="1"/>
        <end position="28"/>
    </location>
</feature>
<dbReference type="GO" id="GO:0045505">
    <property type="term" value="F:dynein intermediate chain binding"/>
    <property type="evidence" value="ECO:0007669"/>
    <property type="project" value="TreeGrafter"/>
</dbReference>
<dbReference type="GO" id="GO:0005868">
    <property type="term" value="C:cytoplasmic dynein complex"/>
    <property type="evidence" value="ECO:0007669"/>
    <property type="project" value="TreeGrafter"/>
</dbReference>
<evidence type="ECO:0000256" key="1">
    <source>
        <dbReference type="ARBA" id="ARBA00005361"/>
    </source>
</evidence>